<accession>A0A3L6SM55</accession>
<organism evidence="2 3">
    <name type="scientific">Panicum miliaceum</name>
    <name type="common">Proso millet</name>
    <name type="synonym">Broomcorn millet</name>
    <dbReference type="NCBI Taxonomy" id="4540"/>
    <lineage>
        <taxon>Eukaryota</taxon>
        <taxon>Viridiplantae</taxon>
        <taxon>Streptophyta</taxon>
        <taxon>Embryophyta</taxon>
        <taxon>Tracheophyta</taxon>
        <taxon>Spermatophyta</taxon>
        <taxon>Magnoliopsida</taxon>
        <taxon>Liliopsida</taxon>
        <taxon>Poales</taxon>
        <taxon>Poaceae</taxon>
        <taxon>PACMAD clade</taxon>
        <taxon>Panicoideae</taxon>
        <taxon>Panicodae</taxon>
        <taxon>Paniceae</taxon>
        <taxon>Panicinae</taxon>
        <taxon>Panicum</taxon>
        <taxon>Panicum sect. Panicum</taxon>
    </lineage>
</organism>
<keyword evidence="3" id="KW-1185">Reference proteome</keyword>
<comment type="caution">
    <text evidence="2">The sequence shown here is derived from an EMBL/GenBank/DDBJ whole genome shotgun (WGS) entry which is preliminary data.</text>
</comment>
<proteinExistence type="predicted"/>
<feature type="transmembrane region" description="Helical" evidence="1">
    <location>
        <begin position="13"/>
        <end position="32"/>
    </location>
</feature>
<dbReference type="Proteomes" id="UP000275267">
    <property type="component" value="Unassembled WGS sequence"/>
</dbReference>
<dbReference type="AlphaFoldDB" id="A0A3L6SM55"/>
<keyword evidence="2" id="KW-0808">Transferase</keyword>
<dbReference type="EMBL" id="PQIB02000004">
    <property type="protein sequence ID" value="RLN23698.1"/>
    <property type="molecule type" value="Genomic_DNA"/>
</dbReference>
<evidence type="ECO:0000313" key="2">
    <source>
        <dbReference type="EMBL" id="RLN23698.1"/>
    </source>
</evidence>
<dbReference type="STRING" id="4540.A0A3L6SM55"/>
<reference evidence="3" key="1">
    <citation type="journal article" date="2019" name="Nat. Commun.">
        <title>The genome of broomcorn millet.</title>
        <authorList>
            <person name="Zou C."/>
            <person name="Miki D."/>
            <person name="Li D."/>
            <person name="Tang Q."/>
            <person name="Xiao L."/>
            <person name="Rajput S."/>
            <person name="Deng P."/>
            <person name="Jia W."/>
            <person name="Huang R."/>
            <person name="Zhang M."/>
            <person name="Sun Y."/>
            <person name="Hu J."/>
            <person name="Fu X."/>
            <person name="Schnable P.S."/>
            <person name="Li F."/>
            <person name="Zhang H."/>
            <person name="Feng B."/>
            <person name="Zhu X."/>
            <person name="Liu R."/>
            <person name="Schnable J.C."/>
            <person name="Zhu J.-K."/>
            <person name="Zhang H."/>
        </authorList>
    </citation>
    <scope>NUCLEOTIDE SEQUENCE [LARGE SCALE GENOMIC DNA]</scope>
</reference>
<keyword evidence="1" id="KW-0812">Transmembrane</keyword>
<keyword evidence="2" id="KW-0328">Glycosyltransferase</keyword>
<evidence type="ECO:0000313" key="3">
    <source>
        <dbReference type="Proteomes" id="UP000275267"/>
    </source>
</evidence>
<dbReference type="GO" id="GO:0016757">
    <property type="term" value="F:glycosyltransferase activity"/>
    <property type="evidence" value="ECO:0007669"/>
    <property type="project" value="UniProtKB-KW"/>
</dbReference>
<name>A0A3L6SM55_PANMI</name>
<dbReference type="OrthoDB" id="2603at2759"/>
<keyword evidence="1" id="KW-1133">Transmembrane helix</keyword>
<keyword evidence="1" id="KW-0472">Membrane</keyword>
<protein>
    <submittedName>
        <fullName evidence="2">Dolichol-phosphate mannosyltransferase subunit 1</fullName>
    </submittedName>
</protein>
<feature type="transmembrane region" description="Helical" evidence="1">
    <location>
        <begin position="44"/>
        <end position="63"/>
    </location>
</feature>
<sequence length="96" mass="10541">MEEAAGSKRAYNIVVPTCNERLGVALIIYLLLKKTPECKIKPVLKFVYTIMLRMLVAMVGMLLHKLTSRGTNVLAETLQQPGAAGLTGSFILPYFA</sequence>
<gene>
    <name evidence="2" type="ORF">C2845_PM07G27080</name>
</gene>
<evidence type="ECO:0000256" key="1">
    <source>
        <dbReference type="SAM" id="Phobius"/>
    </source>
</evidence>